<organism evidence="4 5">
    <name type="scientific">Dorcoceras hygrometricum</name>
    <dbReference type="NCBI Taxonomy" id="472368"/>
    <lineage>
        <taxon>Eukaryota</taxon>
        <taxon>Viridiplantae</taxon>
        <taxon>Streptophyta</taxon>
        <taxon>Embryophyta</taxon>
        <taxon>Tracheophyta</taxon>
        <taxon>Spermatophyta</taxon>
        <taxon>Magnoliopsida</taxon>
        <taxon>eudicotyledons</taxon>
        <taxon>Gunneridae</taxon>
        <taxon>Pentapetalae</taxon>
        <taxon>asterids</taxon>
        <taxon>lamiids</taxon>
        <taxon>Lamiales</taxon>
        <taxon>Gesneriaceae</taxon>
        <taxon>Didymocarpoideae</taxon>
        <taxon>Trichosporeae</taxon>
        <taxon>Loxocarpinae</taxon>
        <taxon>Dorcoceras</taxon>
    </lineage>
</organism>
<reference evidence="4 5" key="1">
    <citation type="journal article" date="2015" name="Proc. Natl. Acad. Sci. U.S.A.">
        <title>The resurrection genome of Boea hygrometrica: A blueprint for survival of dehydration.</title>
        <authorList>
            <person name="Xiao L."/>
            <person name="Yang G."/>
            <person name="Zhang L."/>
            <person name="Yang X."/>
            <person name="Zhao S."/>
            <person name="Ji Z."/>
            <person name="Zhou Q."/>
            <person name="Hu M."/>
            <person name="Wang Y."/>
            <person name="Chen M."/>
            <person name="Xu Y."/>
            <person name="Jin H."/>
            <person name="Xiao X."/>
            <person name="Hu G."/>
            <person name="Bao F."/>
            <person name="Hu Y."/>
            <person name="Wan P."/>
            <person name="Li L."/>
            <person name="Deng X."/>
            <person name="Kuang T."/>
            <person name="Xiang C."/>
            <person name="Zhu J.K."/>
            <person name="Oliver M.J."/>
            <person name="He Y."/>
        </authorList>
    </citation>
    <scope>NUCLEOTIDE SEQUENCE [LARGE SCALE GENOMIC DNA]</scope>
    <source>
        <strain evidence="5">cv. XS01</strain>
    </source>
</reference>
<keyword evidence="5" id="KW-1185">Reference proteome</keyword>
<keyword evidence="3" id="KW-0067">ATP-binding</keyword>
<dbReference type="Gene3D" id="3.30.420.40">
    <property type="match status" value="1"/>
</dbReference>
<protein>
    <submittedName>
        <fullName evidence="4">Heat shock cognate 70 kDa protein-like</fullName>
    </submittedName>
</protein>
<dbReference type="AlphaFoldDB" id="A0A2Z7B772"/>
<dbReference type="GO" id="GO:0140662">
    <property type="term" value="F:ATP-dependent protein folding chaperone"/>
    <property type="evidence" value="ECO:0007669"/>
    <property type="project" value="InterPro"/>
</dbReference>
<dbReference type="GO" id="GO:0005524">
    <property type="term" value="F:ATP binding"/>
    <property type="evidence" value="ECO:0007669"/>
    <property type="project" value="UniProtKB-KW"/>
</dbReference>
<dbReference type="FunFam" id="3.30.420.40:FF:000028">
    <property type="entry name" value="heat shock 70 kDa protein-like"/>
    <property type="match status" value="1"/>
</dbReference>
<dbReference type="PANTHER" id="PTHR19375">
    <property type="entry name" value="HEAT SHOCK PROTEIN 70KDA"/>
    <property type="match status" value="1"/>
</dbReference>
<dbReference type="EMBL" id="KV008320">
    <property type="protein sequence ID" value="KZV30314.1"/>
    <property type="molecule type" value="Genomic_DNA"/>
</dbReference>
<sequence>MDKPVIVVSYKDEEKQFFVEEISAMVLAKMKECTDAFHEKCSRRQATKDAGMISGLNVMGVIFEPTAAAIAYGLEKRSKSSRNADFRPWLWYIDLFWECNYLIDSGVKK</sequence>
<dbReference type="OrthoDB" id="910573at2759"/>
<proteinExistence type="inferred from homology"/>
<keyword evidence="4" id="KW-0346">Stress response</keyword>
<evidence type="ECO:0000256" key="3">
    <source>
        <dbReference type="ARBA" id="ARBA00022840"/>
    </source>
</evidence>
<evidence type="ECO:0000313" key="5">
    <source>
        <dbReference type="Proteomes" id="UP000250235"/>
    </source>
</evidence>
<dbReference type="Gene3D" id="3.30.30.30">
    <property type="match status" value="1"/>
</dbReference>
<evidence type="ECO:0000256" key="1">
    <source>
        <dbReference type="ARBA" id="ARBA00007381"/>
    </source>
</evidence>
<evidence type="ECO:0000313" key="4">
    <source>
        <dbReference type="EMBL" id="KZV30314.1"/>
    </source>
</evidence>
<evidence type="ECO:0000256" key="2">
    <source>
        <dbReference type="ARBA" id="ARBA00022741"/>
    </source>
</evidence>
<dbReference type="Pfam" id="PF00012">
    <property type="entry name" value="HSP70"/>
    <property type="match status" value="1"/>
</dbReference>
<accession>A0A2Z7B772</accession>
<gene>
    <name evidence="4" type="ORF">F511_28207</name>
</gene>
<keyword evidence="2" id="KW-0547">Nucleotide-binding</keyword>
<dbReference type="SUPFAM" id="SSF53067">
    <property type="entry name" value="Actin-like ATPase domain"/>
    <property type="match status" value="1"/>
</dbReference>
<dbReference type="InterPro" id="IPR043129">
    <property type="entry name" value="ATPase_NBD"/>
</dbReference>
<name>A0A2Z7B772_9LAMI</name>
<dbReference type="Proteomes" id="UP000250235">
    <property type="component" value="Unassembled WGS sequence"/>
</dbReference>
<dbReference type="InterPro" id="IPR013126">
    <property type="entry name" value="Hsp_70_fam"/>
</dbReference>
<comment type="similarity">
    <text evidence="1">Belongs to the heat shock protein 70 family.</text>
</comment>